<sequence>MALGSKIKMVLWILLLAVIGTGLGLWWALPGMVEKQLPFYAGEAGIGSLSLEVRNISLFRADIGSVVIGDPAAPAATIASVQADYSPWDLIHKKVKSIKIAGVQVYAQFDGEAVSLRGLELPASESQAESAPPALPETLPAEIGAISLDSASVNLDWDGKAYRLALAADLVTRGAGVFDCNVKVFPRGQEVACKAAINLPARNIKVRLASEVLDAGRFGDLIHRFSGVLVQGGVKLDAQGGWKEAELTPVSGSAAFTQGQILSGPIKIVSTQEKPLTLKASFRKNQADLALENIHISLPVNVEIPALQTTVLLKDGGLTASGEFDYKVRALPDLPFSMETPAQAKVEFTAARSSNGELAFSIKNAPPKKDITLIHEAAIAFVAQPEWKVHGETDDKGALVVDFFASLPVINVETGVAQATIPGLACTGKVVLAPGKEPVVNAVTEFKDARVWGISPKFQASGIQGKMPFTYPSQTDRGSLSIRAISVAGKRLGSASMTLERKDMFLSLAGNHPDLLIPGLNIEFGGNAGLDDNGEFQLNSHFGVDGHQISGLDMKRFADGLKGYTFDGLLTVKGFASFNRGKLETGMEASLSGGKIQAPEYQMEMNGISLSLNMEDLVAVRSAPRQVFSFDSVKAGSIQMNKGRVEFIVESPQSFFVERSSFSWCKGRVYSPAIHLQAGVSDYELLLFCDRLDFVELLKQLGAPSANGSGSLNGIVPVRITDGNFRFDRGHLYSTPGDGGALKIKGGDDFMNGISSGTPQAGQIALARLALEDYQYEWAKLEINSEGENLMLKLQLDGKPSGPLPLVPDPKTGNFQKVDNPEKGAVFQGIKLNLNIKLPLDLILKYGIKLKDYF</sequence>
<evidence type="ECO:0000313" key="2">
    <source>
        <dbReference type="EMBL" id="SHI57436.1"/>
    </source>
</evidence>
<evidence type="ECO:0000313" key="3">
    <source>
        <dbReference type="Proteomes" id="UP000183994"/>
    </source>
</evidence>
<protein>
    <submittedName>
        <fullName evidence="2">Dicarboxylate transport</fullName>
    </submittedName>
</protein>
<dbReference type="OrthoDB" id="5429826at2"/>
<dbReference type="AlphaFoldDB" id="A0A1M6C8Y3"/>
<proteinExistence type="predicted"/>
<dbReference type="Pfam" id="PF11739">
    <property type="entry name" value="YdbH-like"/>
    <property type="match status" value="1"/>
</dbReference>
<feature type="transmembrane region" description="Helical" evidence="1">
    <location>
        <begin position="9"/>
        <end position="29"/>
    </location>
</feature>
<dbReference type="EMBL" id="FQZU01000001">
    <property type="protein sequence ID" value="SHI57436.1"/>
    <property type="molecule type" value="Genomic_DNA"/>
</dbReference>
<keyword evidence="3" id="KW-1185">Reference proteome</keyword>
<accession>A0A1M6C8Y3</accession>
<keyword evidence="1" id="KW-1133">Transmembrane helix</keyword>
<dbReference type="Proteomes" id="UP000183994">
    <property type="component" value="Unassembled WGS sequence"/>
</dbReference>
<gene>
    <name evidence="2" type="ORF">SAMN02745216_00182</name>
</gene>
<name>A0A1M6C8Y3_9BACT</name>
<organism evidence="2 3">
    <name type="scientific">Desulfatibacillum alkenivorans DSM 16219</name>
    <dbReference type="NCBI Taxonomy" id="1121393"/>
    <lineage>
        <taxon>Bacteria</taxon>
        <taxon>Pseudomonadati</taxon>
        <taxon>Thermodesulfobacteriota</taxon>
        <taxon>Desulfobacteria</taxon>
        <taxon>Desulfobacterales</taxon>
        <taxon>Desulfatibacillaceae</taxon>
        <taxon>Desulfatibacillum</taxon>
    </lineage>
</organism>
<dbReference type="InterPro" id="IPR021730">
    <property type="entry name" value="YdbH"/>
</dbReference>
<keyword evidence="1" id="KW-0812">Transmembrane</keyword>
<evidence type="ECO:0000256" key="1">
    <source>
        <dbReference type="SAM" id="Phobius"/>
    </source>
</evidence>
<reference evidence="3" key="1">
    <citation type="submission" date="2016-11" db="EMBL/GenBank/DDBJ databases">
        <authorList>
            <person name="Varghese N."/>
            <person name="Submissions S."/>
        </authorList>
    </citation>
    <scope>NUCLEOTIDE SEQUENCE [LARGE SCALE GENOMIC DNA]</scope>
    <source>
        <strain evidence="3">DSM 16219</strain>
    </source>
</reference>
<dbReference type="STRING" id="1121393.SAMN02745216_00182"/>
<keyword evidence="1" id="KW-0472">Membrane</keyword>
<dbReference type="RefSeq" id="WP_073471965.1">
    <property type="nucleotide sequence ID" value="NZ_FQZU01000001.1"/>
</dbReference>